<dbReference type="Pfam" id="PF00535">
    <property type="entry name" value="Glycos_transf_2"/>
    <property type="match status" value="1"/>
</dbReference>
<dbReference type="KEGG" id="rml:FF011L_51560"/>
<keyword evidence="3" id="KW-1185">Reference proteome</keyword>
<evidence type="ECO:0000259" key="1">
    <source>
        <dbReference type="Pfam" id="PF00535"/>
    </source>
</evidence>
<reference evidence="2 3" key="1">
    <citation type="submission" date="2019-02" db="EMBL/GenBank/DDBJ databases">
        <title>Deep-cultivation of Planctomycetes and their phenomic and genomic characterization uncovers novel biology.</title>
        <authorList>
            <person name="Wiegand S."/>
            <person name="Jogler M."/>
            <person name="Boedeker C."/>
            <person name="Pinto D."/>
            <person name="Vollmers J."/>
            <person name="Rivas-Marin E."/>
            <person name="Kohn T."/>
            <person name="Peeters S.H."/>
            <person name="Heuer A."/>
            <person name="Rast P."/>
            <person name="Oberbeckmann S."/>
            <person name="Bunk B."/>
            <person name="Jeske O."/>
            <person name="Meyerdierks A."/>
            <person name="Storesund J.E."/>
            <person name="Kallscheuer N."/>
            <person name="Luecker S."/>
            <person name="Lage O.M."/>
            <person name="Pohl T."/>
            <person name="Merkel B.J."/>
            <person name="Hornburger P."/>
            <person name="Mueller R.-W."/>
            <person name="Bruemmer F."/>
            <person name="Labrenz M."/>
            <person name="Spormann A.M."/>
            <person name="Op den Camp H."/>
            <person name="Overmann J."/>
            <person name="Amann R."/>
            <person name="Jetten M.S.M."/>
            <person name="Mascher T."/>
            <person name="Medema M.H."/>
            <person name="Devos D.P."/>
            <person name="Kaster A.-K."/>
            <person name="Ovreas L."/>
            <person name="Rohde M."/>
            <person name="Galperin M.Y."/>
            <person name="Jogler C."/>
        </authorList>
    </citation>
    <scope>NUCLEOTIDE SEQUENCE [LARGE SCALE GENOMIC DNA]</scope>
    <source>
        <strain evidence="2 3">FF011L</strain>
    </source>
</reference>
<organism evidence="2 3">
    <name type="scientific">Roseimaritima multifibrata</name>
    <dbReference type="NCBI Taxonomy" id="1930274"/>
    <lineage>
        <taxon>Bacteria</taxon>
        <taxon>Pseudomonadati</taxon>
        <taxon>Planctomycetota</taxon>
        <taxon>Planctomycetia</taxon>
        <taxon>Pirellulales</taxon>
        <taxon>Pirellulaceae</taxon>
        <taxon>Roseimaritima</taxon>
    </lineage>
</organism>
<dbReference type="PANTHER" id="PTHR43685:SF2">
    <property type="entry name" value="GLYCOSYLTRANSFERASE 2-LIKE DOMAIN-CONTAINING PROTEIN"/>
    <property type="match status" value="1"/>
</dbReference>
<dbReference type="Proteomes" id="UP000320672">
    <property type="component" value="Chromosome"/>
</dbReference>
<dbReference type="PANTHER" id="PTHR43685">
    <property type="entry name" value="GLYCOSYLTRANSFERASE"/>
    <property type="match status" value="1"/>
</dbReference>
<dbReference type="SUPFAM" id="SSF53448">
    <property type="entry name" value="Nucleotide-diphospho-sugar transferases"/>
    <property type="match status" value="1"/>
</dbReference>
<gene>
    <name evidence="2" type="primary">epsH_2</name>
    <name evidence="2" type="ORF">FF011L_51560</name>
</gene>
<feature type="domain" description="Glycosyltransferase 2-like" evidence="1">
    <location>
        <begin position="8"/>
        <end position="118"/>
    </location>
</feature>
<dbReference type="Gene3D" id="3.90.550.10">
    <property type="entry name" value="Spore Coat Polysaccharide Biosynthesis Protein SpsA, Chain A"/>
    <property type="match status" value="1"/>
</dbReference>
<dbReference type="OrthoDB" id="9772170at2"/>
<dbReference type="InterPro" id="IPR001173">
    <property type="entry name" value="Glyco_trans_2-like"/>
</dbReference>
<evidence type="ECO:0000313" key="2">
    <source>
        <dbReference type="EMBL" id="QDS96348.1"/>
    </source>
</evidence>
<dbReference type="EC" id="2.4.-.-" evidence="2"/>
<dbReference type="AlphaFoldDB" id="A0A517MN80"/>
<accession>A0A517MN80</accession>
<evidence type="ECO:0000313" key="3">
    <source>
        <dbReference type="Proteomes" id="UP000320672"/>
    </source>
</evidence>
<dbReference type="GO" id="GO:0016757">
    <property type="term" value="F:glycosyltransferase activity"/>
    <property type="evidence" value="ECO:0007669"/>
    <property type="project" value="UniProtKB-KW"/>
</dbReference>
<dbReference type="RefSeq" id="WP_145354506.1">
    <property type="nucleotide sequence ID" value="NZ_CP036262.1"/>
</dbReference>
<name>A0A517MN80_9BACT</name>
<protein>
    <submittedName>
        <fullName evidence="2">Glycosyltransferase EpsH</fullName>
        <ecNumber evidence="2">2.4.-.-</ecNumber>
    </submittedName>
</protein>
<dbReference type="InterPro" id="IPR029044">
    <property type="entry name" value="Nucleotide-diphossugar_trans"/>
</dbReference>
<dbReference type="EMBL" id="CP036262">
    <property type="protein sequence ID" value="QDS96348.1"/>
    <property type="molecule type" value="Genomic_DNA"/>
</dbReference>
<keyword evidence="2" id="KW-0808">Transferase</keyword>
<keyword evidence="2" id="KW-0328">Glycosyltransferase</keyword>
<proteinExistence type="predicted"/>
<sequence length="306" mass="33596">MNDEQAVSLVIPTYNAGQALLGTVQSALRQTRPPDQIVVVDDGSTDGSVEALGSFGAEVRVIRQGNRGAAVARYRGVEASDCDLVAFADADDPPMPPNRIADLVDALLQNPECVLAYGMTWDMKLTEPRVAPGFADLKQGEYFVVQDALQRMLTQGWPLASAMNLVSYRSLLLKQIRDRQFYAAANDYDLQMRMAVCGPFVYVASVTAFYQEGGAGISATYGATIQRAYALASAAEVYSKLRSDGGVSLEAWRQRVRNDWPAVAPLLVRRGNWPLLMRILRTGLCYGLWPGLPRRLWWGVSESLGR</sequence>
<dbReference type="CDD" id="cd00761">
    <property type="entry name" value="Glyco_tranf_GTA_type"/>
    <property type="match status" value="1"/>
</dbReference>
<dbReference type="InterPro" id="IPR050834">
    <property type="entry name" value="Glycosyltransf_2"/>
</dbReference>